<evidence type="ECO:0000256" key="2">
    <source>
        <dbReference type="ARBA" id="ARBA00010802"/>
    </source>
</evidence>
<evidence type="ECO:0000259" key="7">
    <source>
        <dbReference type="Pfam" id="PF25457"/>
    </source>
</evidence>
<dbReference type="PANTHER" id="PTHR10816">
    <property type="entry name" value="MYELIN TRANSCRIPTION FACTOR 1-RELATED"/>
    <property type="match status" value="1"/>
</dbReference>
<evidence type="ECO:0000259" key="5">
    <source>
        <dbReference type="Pfam" id="PF11261"/>
    </source>
</evidence>
<evidence type="ECO:0000313" key="8">
    <source>
        <dbReference type="EMBL" id="CAF3449786.1"/>
    </source>
</evidence>
<sequence>MYRLNRQHCYLCDLPRTPWAMIYDFSETVCRGCVNYEGKSIMFFRIKIQQEIFVGADRIEAILENARMLRRTSLIDRSNDFTSSKTLLPLPATFLSTNSISYPYKSLSNGHNRTSTSCNKRSSHLSSSSPSNDATSSQEPDDLSLPELVKDSLRLLTSSTPFDIRLKHDSTIQARAFLFDSHQRHSSTGGSNEYELRIFSEYPIGSNNVHANINSLYRQMNSDVKQSPTNDDSQSLKNPYKALQYRIKSTTTTISDETNNNWHLLNDLLHERVRSFKELPNKSLLPEAYLDPKQTKLPSIRQSISKRKNNDTDMNPMNKYRLSKRLRTHQQLNETMSTSMPLLILQCSDCHQALEDTHFVQCPSMSEHRYCFLCCKSFIKKRTGEKEIYCPSGLKCPLVGSTNVPWAFMRTEIDTILSTRSPSPAKTTNSPSTLTIKQETEI</sequence>
<feature type="domain" description="IRF-2BP1/2-like middle" evidence="7">
    <location>
        <begin position="124"/>
        <end position="289"/>
    </location>
</feature>
<dbReference type="InterPro" id="IPR044882">
    <property type="entry name" value="I2BP1/2_C3HC4-RING_sf"/>
</dbReference>
<dbReference type="SUPFAM" id="SSF57850">
    <property type="entry name" value="RING/U-box"/>
    <property type="match status" value="1"/>
</dbReference>
<feature type="region of interest" description="Disordered" evidence="4">
    <location>
        <begin position="108"/>
        <end position="144"/>
    </location>
</feature>
<dbReference type="Pfam" id="PF25457">
    <property type="entry name" value="IRF-2BP1_2_M"/>
    <property type="match status" value="1"/>
</dbReference>
<dbReference type="InterPro" id="IPR058682">
    <property type="entry name" value="IRF-2BP1/2-like_M"/>
</dbReference>
<feature type="compositionally biased region" description="Low complexity" evidence="4">
    <location>
        <begin position="117"/>
        <end position="137"/>
    </location>
</feature>
<feature type="region of interest" description="Disordered" evidence="4">
    <location>
        <begin position="419"/>
        <end position="442"/>
    </location>
</feature>
<evidence type="ECO:0000313" key="10">
    <source>
        <dbReference type="Proteomes" id="UP000663865"/>
    </source>
</evidence>
<comment type="similarity">
    <text evidence="2">Belongs to the IRF2BP family.</text>
</comment>
<evidence type="ECO:0000259" key="6">
    <source>
        <dbReference type="Pfam" id="PF25454"/>
    </source>
</evidence>
<dbReference type="EMBL" id="CAJNYV010001996">
    <property type="protein sequence ID" value="CAF3449786.1"/>
    <property type="molecule type" value="Genomic_DNA"/>
</dbReference>
<keyword evidence="3" id="KW-0539">Nucleus</keyword>
<dbReference type="Gene3D" id="1.10.10.1580">
    <property type="entry name" value="Interferon regulatory factor 2-binding protein"/>
    <property type="match status" value="1"/>
</dbReference>
<dbReference type="PANTHER" id="PTHR10816:SF19">
    <property type="entry name" value="PROTEIN INTERACTING WITH TTK69 AND SIN3A, ISOFORM D"/>
    <property type="match status" value="1"/>
</dbReference>
<evidence type="ECO:0000256" key="4">
    <source>
        <dbReference type="SAM" id="MobiDB-lite"/>
    </source>
</evidence>
<dbReference type="GO" id="GO:0006357">
    <property type="term" value="P:regulation of transcription by RNA polymerase II"/>
    <property type="evidence" value="ECO:0007669"/>
    <property type="project" value="TreeGrafter"/>
</dbReference>
<feature type="domain" description="Interferon regulatory factor 2-binding protein 1/2-like C3HC4 zinc finger" evidence="6">
    <location>
        <begin position="345"/>
        <end position="417"/>
    </location>
</feature>
<dbReference type="InterPro" id="IPR022750">
    <property type="entry name" value="IRF-2BP1_2-like_Znf"/>
</dbReference>
<comment type="caution">
    <text evidence="8">The sequence shown here is derived from an EMBL/GenBank/DDBJ whole genome shotgun (WGS) entry which is preliminary data.</text>
</comment>
<dbReference type="InterPro" id="IPR057414">
    <property type="entry name" value="Zf-C3HC4_IRF-2BP1_2"/>
</dbReference>
<dbReference type="AlphaFoldDB" id="A0A818DZK7"/>
<dbReference type="FunFam" id="1.10.10.1580:FF:000001">
    <property type="entry name" value="interferon regulatory factor 2-binding protein 2"/>
    <property type="match status" value="1"/>
</dbReference>
<evidence type="ECO:0000313" key="9">
    <source>
        <dbReference type="EMBL" id="CAF4548541.1"/>
    </source>
</evidence>
<feature type="domain" description="Interferon regulatory factor 2-binding protein 1/2-like zinc finger" evidence="5">
    <location>
        <begin position="6"/>
        <end position="39"/>
    </location>
</feature>
<dbReference type="Pfam" id="PF11261">
    <property type="entry name" value="IRF-2BP1_2"/>
    <property type="match status" value="1"/>
</dbReference>
<gene>
    <name evidence="8" type="ORF">KIK155_LOCUS12296</name>
    <name evidence="9" type="ORF">TOA249_LOCUS7039</name>
</gene>
<name>A0A818DZK7_9BILA</name>
<evidence type="ECO:0000256" key="1">
    <source>
        <dbReference type="ARBA" id="ARBA00004123"/>
    </source>
</evidence>
<evidence type="ECO:0000256" key="3">
    <source>
        <dbReference type="ARBA" id="ARBA00023242"/>
    </source>
</evidence>
<dbReference type="Proteomes" id="UP000663838">
    <property type="component" value="Unassembled WGS sequence"/>
</dbReference>
<protein>
    <submittedName>
        <fullName evidence="8">Uncharacterized protein</fullName>
    </submittedName>
</protein>
<dbReference type="Pfam" id="PF25454">
    <property type="entry name" value="zf-C3HC4_IRF-2BP1_2"/>
    <property type="match status" value="1"/>
</dbReference>
<organism evidence="8 10">
    <name type="scientific">Rotaria socialis</name>
    <dbReference type="NCBI Taxonomy" id="392032"/>
    <lineage>
        <taxon>Eukaryota</taxon>
        <taxon>Metazoa</taxon>
        <taxon>Spiralia</taxon>
        <taxon>Gnathifera</taxon>
        <taxon>Rotifera</taxon>
        <taxon>Eurotatoria</taxon>
        <taxon>Bdelloidea</taxon>
        <taxon>Philodinida</taxon>
        <taxon>Philodinidae</taxon>
        <taxon>Rotaria</taxon>
    </lineage>
</organism>
<dbReference type="EMBL" id="CAJOBS010000308">
    <property type="protein sequence ID" value="CAF4548541.1"/>
    <property type="molecule type" value="Genomic_DNA"/>
</dbReference>
<accession>A0A818DZK7</accession>
<dbReference type="Proteomes" id="UP000663865">
    <property type="component" value="Unassembled WGS sequence"/>
</dbReference>
<comment type="subcellular location">
    <subcellularLocation>
        <location evidence="1">Nucleus</location>
    </subcellularLocation>
</comment>
<proteinExistence type="inferred from homology"/>
<dbReference type="GO" id="GO:0003714">
    <property type="term" value="F:transcription corepressor activity"/>
    <property type="evidence" value="ECO:0007669"/>
    <property type="project" value="TreeGrafter"/>
</dbReference>
<dbReference type="GO" id="GO:0005634">
    <property type="term" value="C:nucleus"/>
    <property type="evidence" value="ECO:0007669"/>
    <property type="project" value="UniProtKB-SubCell"/>
</dbReference>
<reference evidence="8" key="1">
    <citation type="submission" date="2021-02" db="EMBL/GenBank/DDBJ databases">
        <authorList>
            <person name="Nowell W R."/>
        </authorList>
    </citation>
    <scope>NUCLEOTIDE SEQUENCE</scope>
</reference>